<proteinExistence type="predicted"/>
<evidence type="ECO:0000313" key="2">
    <source>
        <dbReference type="Proteomes" id="UP000789920"/>
    </source>
</evidence>
<organism evidence="1 2">
    <name type="scientific">Racocetra persica</name>
    <dbReference type="NCBI Taxonomy" id="160502"/>
    <lineage>
        <taxon>Eukaryota</taxon>
        <taxon>Fungi</taxon>
        <taxon>Fungi incertae sedis</taxon>
        <taxon>Mucoromycota</taxon>
        <taxon>Glomeromycotina</taxon>
        <taxon>Glomeromycetes</taxon>
        <taxon>Diversisporales</taxon>
        <taxon>Gigasporaceae</taxon>
        <taxon>Racocetra</taxon>
    </lineage>
</organism>
<comment type="caution">
    <text evidence="1">The sequence shown here is derived from an EMBL/GenBank/DDBJ whole genome shotgun (WGS) entry which is preliminary data.</text>
</comment>
<evidence type="ECO:0000313" key="1">
    <source>
        <dbReference type="EMBL" id="CAG8788795.1"/>
    </source>
</evidence>
<feature type="non-terminal residue" evidence="1">
    <location>
        <position position="1"/>
    </location>
</feature>
<accession>A0ACA9REF8</accession>
<dbReference type="Proteomes" id="UP000789920">
    <property type="component" value="Unassembled WGS sequence"/>
</dbReference>
<name>A0ACA9REF8_9GLOM</name>
<protein>
    <submittedName>
        <fullName evidence="1">5188_t:CDS:1</fullName>
    </submittedName>
</protein>
<keyword evidence="2" id="KW-1185">Reference proteome</keyword>
<sequence length="58" mass="6418">FDELNIPAVAKTTLKFGEGKATFKGVKLDRERLTLGGLRDFEGKLSNDPILLSLENLK</sequence>
<dbReference type="EMBL" id="CAJVQC010050281">
    <property type="protein sequence ID" value="CAG8788795.1"/>
    <property type="molecule type" value="Genomic_DNA"/>
</dbReference>
<reference evidence="1" key="1">
    <citation type="submission" date="2021-06" db="EMBL/GenBank/DDBJ databases">
        <authorList>
            <person name="Kallberg Y."/>
            <person name="Tangrot J."/>
            <person name="Rosling A."/>
        </authorList>
    </citation>
    <scope>NUCLEOTIDE SEQUENCE</scope>
    <source>
        <strain evidence="1">MA461A</strain>
    </source>
</reference>
<gene>
    <name evidence="1" type="ORF">RPERSI_LOCUS18773</name>
</gene>